<evidence type="ECO:0000313" key="6">
    <source>
        <dbReference type="Proteomes" id="UP000541583"/>
    </source>
</evidence>
<keyword evidence="6" id="KW-1185">Reference proteome</keyword>
<accession>A0ABR6PD26</accession>
<evidence type="ECO:0000256" key="2">
    <source>
        <dbReference type="ARBA" id="ARBA00023125"/>
    </source>
</evidence>
<dbReference type="InterPro" id="IPR020449">
    <property type="entry name" value="Tscrpt_reg_AraC-type_HTH"/>
</dbReference>
<gene>
    <name evidence="5" type="ORF">HDF23_000390</name>
</gene>
<dbReference type="PANTHER" id="PTHR43280">
    <property type="entry name" value="ARAC-FAMILY TRANSCRIPTIONAL REGULATOR"/>
    <property type="match status" value="1"/>
</dbReference>
<dbReference type="Gene3D" id="1.10.10.60">
    <property type="entry name" value="Homeodomain-like"/>
    <property type="match status" value="1"/>
</dbReference>
<dbReference type="SUPFAM" id="SSF46689">
    <property type="entry name" value="Homeodomain-like"/>
    <property type="match status" value="1"/>
</dbReference>
<keyword evidence="2" id="KW-0238">DNA-binding</keyword>
<keyword evidence="1" id="KW-0805">Transcription regulation</keyword>
<reference evidence="5 6" key="1">
    <citation type="submission" date="2020-08" db="EMBL/GenBank/DDBJ databases">
        <title>Genomic Encyclopedia of Type Strains, Phase IV (KMG-V): Genome sequencing to study the core and pangenomes of soil and plant-associated prokaryotes.</title>
        <authorList>
            <person name="Whitman W."/>
        </authorList>
    </citation>
    <scope>NUCLEOTIDE SEQUENCE [LARGE SCALE GENOMIC DNA]</scope>
    <source>
        <strain evidence="5 6">ANJLi2</strain>
    </source>
</reference>
<evidence type="ECO:0000259" key="4">
    <source>
        <dbReference type="PROSITE" id="PS01124"/>
    </source>
</evidence>
<dbReference type="PROSITE" id="PS01124">
    <property type="entry name" value="HTH_ARAC_FAMILY_2"/>
    <property type="match status" value="1"/>
</dbReference>
<dbReference type="InterPro" id="IPR009057">
    <property type="entry name" value="Homeodomain-like_sf"/>
</dbReference>
<dbReference type="InterPro" id="IPR018060">
    <property type="entry name" value="HTH_AraC"/>
</dbReference>
<dbReference type="Proteomes" id="UP000541583">
    <property type="component" value="Unassembled WGS sequence"/>
</dbReference>
<dbReference type="SMART" id="SM00342">
    <property type="entry name" value="HTH_ARAC"/>
    <property type="match status" value="1"/>
</dbReference>
<evidence type="ECO:0000313" key="5">
    <source>
        <dbReference type="EMBL" id="MBB6107660.1"/>
    </source>
</evidence>
<sequence length="291" mass="33968">MINKSGIIKESFTEVIPTLKKADLFSVFERHVFDRKRVPYNRRDFYKIAVTSGTDTLNYADKTVEVDQPALIFSNPMIPYGWEAKSADQEGFFCLFTEEFLAFKDHRQLLKDFPVFSVGMGPVYFLDKMQLDYISSIFRNMLREYNSDYSHKYDLLHSHVNLIFHEAMKMKPAVEYIKHNASERIATLFMALMERQFPVDSLKAILKLKTANDYAKQLSVHVNHLNRAVKEVTGKTTTEHLNERLINEAKLLLQHTNWTINEIAYSLGYEYPTYFTNFFKKQTGISPNAVR</sequence>
<organism evidence="5 6">
    <name type="scientific">Mucilaginibacter lappiensis</name>
    <dbReference type="NCBI Taxonomy" id="354630"/>
    <lineage>
        <taxon>Bacteria</taxon>
        <taxon>Pseudomonadati</taxon>
        <taxon>Bacteroidota</taxon>
        <taxon>Sphingobacteriia</taxon>
        <taxon>Sphingobacteriales</taxon>
        <taxon>Sphingobacteriaceae</taxon>
        <taxon>Mucilaginibacter</taxon>
    </lineage>
</organism>
<dbReference type="PANTHER" id="PTHR43280:SF32">
    <property type="entry name" value="TRANSCRIPTIONAL REGULATORY PROTEIN"/>
    <property type="match status" value="1"/>
</dbReference>
<dbReference type="PRINTS" id="PR00032">
    <property type="entry name" value="HTHARAC"/>
</dbReference>
<dbReference type="Pfam" id="PF12833">
    <property type="entry name" value="HTH_18"/>
    <property type="match status" value="1"/>
</dbReference>
<proteinExistence type="predicted"/>
<evidence type="ECO:0000256" key="1">
    <source>
        <dbReference type="ARBA" id="ARBA00023015"/>
    </source>
</evidence>
<name>A0ABR6PD26_9SPHI</name>
<feature type="domain" description="HTH araC/xylS-type" evidence="4">
    <location>
        <begin position="183"/>
        <end position="291"/>
    </location>
</feature>
<protein>
    <submittedName>
        <fullName evidence="5">AraC-like DNA-binding protein</fullName>
    </submittedName>
</protein>
<dbReference type="EMBL" id="JACHCB010000001">
    <property type="protein sequence ID" value="MBB6107660.1"/>
    <property type="molecule type" value="Genomic_DNA"/>
</dbReference>
<keyword evidence="3" id="KW-0804">Transcription</keyword>
<evidence type="ECO:0000256" key="3">
    <source>
        <dbReference type="ARBA" id="ARBA00023163"/>
    </source>
</evidence>
<dbReference type="RefSeq" id="WP_084192019.1">
    <property type="nucleotide sequence ID" value="NZ_FTMG01000001.1"/>
</dbReference>
<comment type="caution">
    <text evidence="5">The sequence shown here is derived from an EMBL/GenBank/DDBJ whole genome shotgun (WGS) entry which is preliminary data.</text>
</comment>